<dbReference type="KEGG" id="acht:bsdcttw_25450"/>
<dbReference type="GO" id="GO:0004049">
    <property type="term" value="F:anthranilate synthase activity"/>
    <property type="evidence" value="ECO:0007669"/>
    <property type="project" value="UniProtKB-EC"/>
</dbReference>
<name>A0A7I8DQB5_9FIRM</name>
<evidence type="ECO:0000256" key="2">
    <source>
        <dbReference type="ARBA" id="ARBA00004873"/>
    </source>
</evidence>
<dbReference type="GO" id="GO:0000162">
    <property type="term" value="P:L-tryptophan biosynthetic process"/>
    <property type="evidence" value="ECO:0007669"/>
    <property type="project" value="UniProtKB-UniPathway"/>
</dbReference>
<dbReference type="InterPro" id="IPR006805">
    <property type="entry name" value="Anth_synth_I_N"/>
</dbReference>
<feature type="domain" description="Chorismate-utilising enzyme C-terminal" evidence="16">
    <location>
        <begin position="215"/>
        <end position="468"/>
    </location>
</feature>
<evidence type="ECO:0000256" key="1">
    <source>
        <dbReference type="ARBA" id="ARBA00001946"/>
    </source>
</evidence>
<dbReference type="InterPro" id="IPR015890">
    <property type="entry name" value="Chorismate_C"/>
</dbReference>
<keyword evidence="9 15" id="KW-0822">Tryptophan biosynthesis</keyword>
<keyword evidence="19" id="KW-1185">Reference proteome</keyword>
<dbReference type="InterPro" id="IPR019999">
    <property type="entry name" value="Anth_synth_I-like"/>
</dbReference>
<evidence type="ECO:0000256" key="8">
    <source>
        <dbReference type="ARBA" id="ARBA00022723"/>
    </source>
</evidence>
<dbReference type="Proteomes" id="UP000515703">
    <property type="component" value="Chromosome"/>
</dbReference>
<dbReference type="PANTHER" id="PTHR11236:SF48">
    <property type="entry name" value="ISOCHORISMATE SYNTHASE MENF"/>
    <property type="match status" value="1"/>
</dbReference>
<sequence length="489" mass="55281">MVTSYEEVSKYETEYSFIPICKEILSDMLTPILLLKRFADSSDNFFLLESVEGGEHFGRYSFLGVHPSLRLFAKEGKAVRITDLVEQTLTVTPVEALRNLLEEYKSPKISGMPTFTGGMVGYFSYEMIGYAEPKLRLKPSNFYDYDLSLFDKLIVFDHLKQKIMVIANYRARDGIKGYEQAVKNIDTMITRIFNNTPLPDLSPETIGEFICNTSKDKYYEMVERTKQYIREGDIFQGVISRRFEAAYKGSLLNAYRILRTTNPSPYMYFIQCEDLQIAGTSPETMIKLENKKLTTFPVAGTRPRGKTKEEDNSLEEELLHDEKELSEHNMLVDLARNDVGRIAEYGTVIVEEYMKIHRFSKVMHIASVVSGTLREDKDICDTISALLPAGTLSGAPKFRACEIIDELEKDARGIYGGAIGYLDFSGNLDLCIAIRTAVKKGDTVYVQAGAGIVADSIPEKEYEECANKAMAVMDAVKRAGEVMDYDFTH</sequence>
<accession>A0A7I8DQB5</accession>
<keyword evidence="12 15" id="KW-0456">Lyase</keyword>
<gene>
    <name evidence="15 18" type="primary">trpE</name>
    <name evidence="18" type="ORF">bsdcttw_25450</name>
</gene>
<evidence type="ECO:0000256" key="3">
    <source>
        <dbReference type="ARBA" id="ARBA00009562"/>
    </source>
</evidence>
<evidence type="ECO:0000259" key="16">
    <source>
        <dbReference type="Pfam" id="PF00425"/>
    </source>
</evidence>
<evidence type="ECO:0000256" key="12">
    <source>
        <dbReference type="ARBA" id="ARBA00023239"/>
    </source>
</evidence>
<reference evidence="18 19" key="2">
    <citation type="submission" date="2020-08" db="EMBL/GenBank/DDBJ databases">
        <authorList>
            <person name="Ueki A."/>
            <person name="Tonouchi A."/>
        </authorList>
    </citation>
    <scope>NUCLEOTIDE SEQUENCE [LARGE SCALE GENOMIC DNA]</scope>
    <source>
        <strain evidence="18 19">CTTW</strain>
    </source>
</reference>
<evidence type="ECO:0000259" key="17">
    <source>
        <dbReference type="Pfam" id="PF04715"/>
    </source>
</evidence>
<comment type="function">
    <text evidence="13 15">Part of a heterotetrameric complex that catalyzes the two-step biosynthesis of anthranilate, an intermediate in the biosynthesis of L-tryptophan. In the first step, the glutamine-binding beta subunit (TrpG) of anthranilate synthase (AS) provides the glutamine amidotransferase activity which generates ammonia as a substrate that, along with chorismate, is used in the second step, catalyzed by the large alpha subunit of AS (TrpE) to produce anthranilate. In the absence of TrpG, TrpE can synthesize anthranilate directly from chorismate and high concentrations of ammonia.</text>
</comment>
<comment type="cofactor">
    <cofactor evidence="1 15">
        <name>Mg(2+)</name>
        <dbReference type="ChEBI" id="CHEBI:18420"/>
    </cofactor>
</comment>
<dbReference type="AlphaFoldDB" id="A0A7I8DQB5"/>
<dbReference type="Gene3D" id="3.60.120.10">
    <property type="entry name" value="Anthranilate synthase"/>
    <property type="match status" value="1"/>
</dbReference>
<dbReference type="InterPro" id="IPR005256">
    <property type="entry name" value="Anth_synth_I_PabB"/>
</dbReference>
<dbReference type="Pfam" id="PF00425">
    <property type="entry name" value="Chorismate_bind"/>
    <property type="match status" value="1"/>
</dbReference>
<dbReference type="NCBIfam" id="TIGR00564">
    <property type="entry name" value="trpE_most"/>
    <property type="match status" value="1"/>
</dbReference>
<evidence type="ECO:0000313" key="19">
    <source>
        <dbReference type="Proteomes" id="UP000515703"/>
    </source>
</evidence>
<evidence type="ECO:0000256" key="13">
    <source>
        <dbReference type="ARBA" id="ARBA00025634"/>
    </source>
</evidence>
<organism evidence="18 19">
    <name type="scientific">Anaerocolumna chitinilytica</name>
    <dbReference type="NCBI Taxonomy" id="1727145"/>
    <lineage>
        <taxon>Bacteria</taxon>
        <taxon>Bacillati</taxon>
        <taxon>Bacillota</taxon>
        <taxon>Clostridia</taxon>
        <taxon>Lachnospirales</taxon>
        <taxon>Lachnospiraceae</taxon>
        <taxon>Anaerocolumna</taxon>
    </lineage>
</organism>
<evidence type="ECO:0000256" key="15">
    <source>
        <dbReference type="RuleBase" id="RU364045"/>
    </source>
</evidence>
<keyword evidence="11 15" id="KW-0057">Aromatic amino acid biosynthesis</keyword>
<evidence type="ECO:0000256" key="4">
    <source>
        <dbReference type="ARBA" id="ARBA00011575"/>
    </source>
</evidence>
<reference evidence="18 19" key="1">
    <citation type="submission" date="2020-08" db="EMBL/GenBank/DDBJ databases">
        <title>Draft genome sequencing of an Anaerocolumna strain isolated from anoxic soil subjected to BSD treatment.</title>
        <authorList>
            <person name="Uek A."/>
            <person name="Tonouchi A."/>
        </authorList>
    </citation>
    <scope>NUCLEOTIDE SEQUENCE [LARGE SCALE GENOMIC DNA]</scope>
    <source>
        <strain evidence="18 19">CTTW</strain>
    </source>
</reference>
<comment type="subunit">
    <text evidence="4 15">Heterotetramer consisting of two non-identical subunits: a beta subunit (TrpG) and a large alpha subunit (TrpE).</text>
</comment>
<evidence type="ECO:0000256" key="7">
    <source>
        <dbReference type="ARBA" id="ARBA00022605"/>
    </source>
</evidence>
<dbReference type="PANTHER" id="PTHR11236">
    <property type="entry name" value="AMINOBENZOATE/ANTHRANILATE SYNTHASE"/>
    <property type="match status" value="1"/>
</dbReference>
<evidence type="ECO:0000256" key="6">
    <source>
        <dbReference type="ARBA" id="ARBA00020653"/>
    </source>
</evidence>
<evidence type="ECO:0000256" key="5">
    <source>
        <dbReference type="ARBA" id="ARBA00012266"/>
    </source>
</evidence>
<proteinExistence type="inferred from homology"/>
<comment type="similarity">
    <text evidence="3 15">Belongs to the anthranilate synthase component I family.</text>
</comment>
<dbReference type="RefSeq" id="WP_185255268.1">
    <property type="nucleotide sequence ID" value="NZ_AP023368.1"/>
</dbReference>
<evidence type="ECO:0000256" key="11">
    <source>
        <dbReference type="ARBA" id="ARBA00023141"/>
    </source>
</evidence>
<keyword evidence="7 15" id="KW-0028">Amino-acid biosynthesis</keyword>
<evidence type="ECO:0000313" key="18">
    <source>
        <dbReference type="EMBL" id="BCJ99504.1"/>
    </source>
</evidence>
<dbReference type="PRINTS" id="PR00095">
    <property type="entry name" value="ANTSNTHASEI"/>
</dbReference>
<dbReference type="GO" id="GO:0046872">
    <property type="term" value="F:metal ion binding"/>
    <property type="evidence" value="ECO:0007669"/>
    <property type="project" value="UniProtKB-KW"/>
</dbReference>
<dbReference type="Pfam" id="PF04715">
    <property type="entry name" value="Anth_synt_I_N"/>
    <property type="match status" value="1"/>
</dbReference>
<comment type="catalytic activity">
    <reaction evidence="14 15">
        <text>chorismate + L-glutamine = anthranilate + pyruvate + L-glutamate + H(+)</text>
        <dbReference type="Rhea" id="RHEA:21732"/>
        <dbReference type="ChEBI" id="CHEBI:15361"/>
        <dbReference type="ChEBI" id="CHEBI:15378"/>
        <dbReference type="ChEBI" id="CHEBI:16567"/>
        <dbReference type="ChEBI" id="CHEBI:29748"/>
        <dbReference type="ChEBI" id="CHEBI:29985"/>
        <dbReference type="ChEBI" id="CHEBI:58359"/>
        <dbReference type="EC" id="4.1.3.27"/>
    </reaction>
</comment>
<dbReference type="UniPathway" id="UPA00035">
    <property type="reaction ID" value="UER00040"/>
</dbReference>
<evidence type="ECO:0000256" key="9">
    <source>
        <dbReference type="ARBA" id="ARBA00022822"/>
    </source>
</evidence>
<feature type="domain" description="Anthranilate synthase component I N-terminal" evidence="17">
    <location>
        <begin position="27"/>
        <end position="164"/>
    </location>
</feature>
<comment type="pathway">
    <text evidence="2 15">Amino-acid biosynthesis; L-tryptophan biosynthesis; L-tryptophan from chorismate: step 1/5.</text>
</comment>
<dbReference type="InterPro" id="IPR005801">
    <property type="entry name" value="ADC_synthase"/>
</dbReference>
<evidence type="ECO:0000256" key="10">
    <source>
        <dbReference type="ARBA" id="ARBA00022842"/>
    </source>
</evidence>
<dbReference type="EMBL" id="AP023368">
    <property type="protein sequence ID" value="BCJ99504.1"/>
    <property type="molecule type" value="Genomic_DNA"/>
</dbReference>
<protein>
    <recommendedName>
        <fullName evidence="6 15">Anthranilate synthase component 1</fullName>
        <ecNumber evidence="5 15">4.1.3.27</ecNumber>
    </recommendedName>
</protein>
<dbReference type="EC" id="4.1.3.27" evidence="5 15"/>
<evidence type="ECO:0000256" key="14">
    <source>
        <dbReference type="ARBA" id="ARBA00047683"/>
    </source>
</evidence>
<keyword evidence="10 15" id="KW-0460">Magnesium</keyword>
<keyword evidence="8 15" id="KW-0479">Metal-binding</keyword>
<dbReference type="SUPFAM" id="SSF56322">
    <property type="entry name" value="ADC synthase"/>
    <property type="match status" value="1"/>
</dbReference>